<dbReference type="SUPFAM" id="SSF88697">
    <property type="entry name" value="PUA domain-like"/>
    <property type="match status" value="1"/>
</dbReference>
<protein>
    <recommendedName>
        <fullName evidence="1">Lon N-terminal domain-containing protein</fullName>
    </recommendedName>
</protein>
<dbReference type="STRING" id="1117647.M5M_07130"/>
<dbReference type="InterPro" id="IPR003111">
    <property type="entry name" value="Lon_prtase_N"/>
</dbReference>
<dbReference type="SMART" id="SM00464">
    <property type="entry name" value="LON"/>
    <property type="match status" value="1"/>
</dbReference>
<dbReference type="eggNOG" id="COG2802">
    <property type="taxonomic scope" value="Bacteria"/>
</dbReference>
<proteinExistence type="predicted"/>
<organism evidence="2 3">
    <name type="scientific">Simiduia agarivorans (strain DSM 21679 / JCM 13881 / BCRC 17597 / SA1)</name>
    <dbReference type="NCBI Taxonomy" id="1117647"/>
    <lineage>
        <taxon>Bacteria</taxon>
        <taxon>Pseudomonadati</taxon>
        <taxon>Pseudomonadota</taxon>
        <taxon>Gammaproteobacteria</taxon>
        <taxon>Cellvibrionales</taxon>
        <taxon>Cellvibrionaceae</taxon>
        <taxon>Simiduia</taxon>
    </lineage>
</organism>
<dbReference type="RefSeq" id="WP_015046794.1">
    <property type="nucleotide sequence ID" value="NC_018868.3"/>
</dbReference>
<sequence length="193" mass="21231">MRRPVFPLSTAPLPGVCLPLRIFERRYLDMVRRQLRAGDGFVVATIRDGKEVGPGASVWPLAVEVSIVDWDQLPDGLLGITIQGRAITRLHEPALEPDGLMTAECQTLASATAGDQPLAEHSWDGLRVVLNQLVQHPSVQSLALADVATEAELGWQLLQLLPLSEPERQDAMALTPNARLQWLAETLDRLTHQ</sequence>
<dbReference type="EMBL" id="CP003746">
    <property type="protein sequence ID" value="AFU98621.1"/>
    <property type="molecule type" value="Genomic_DNA"/>
</dbReference>
<evidence type="ECO:0000259" key="1">
    <source>
        <dbReference type="SMART" id="SM00464"/>
    </source>
</evidence>
<feature type="domain" description="Lon N-terminal" evidence="1">
    <location>
        <begin position="2"/>
        <end position="189"/>
    </location>
</feature>
<dbReference type="Gene3D" id="2.30.130.40">
    <property type="entry name" value="LON domain-like"/>
    <property type="match status" value="1"/>
</dbReference>
<evidence type="ECO:0000313" key="3">
    <source>
        <dbReference type="Proteomes" id="UP000000466"/>
    </source>
</evidence>
<dbReference type="KEGG" id="saga:M5M_07130"/>
<dbReference type="HOGENOM" id="CLU_048359_3_0_6"/>
<dbReference type="Proteomes" id="UP000000466">
    <property type="component" value="Chromosome"/>
</dbReference>
<dbReference type="Pfam" id="PF02190">
    <property type="entry name" value="LON_substr_bdg"/>
    <property type="match status" value="1"/>
</dbReference>
<dbReference type="AlphaFoldDB" id="K4KHW8"/>
<name>K4KHW8_SIMAS</name>
<evidence type="ECO:0000313" key="2">
    <source>
        <dbReference type="EMBL" id="AFU98621.1"/>
    </source>
</evidence>
<accession>K4KHW8</accession>
<dbReference type="InterPro" id="IPR046336">
    <property type="entry name" value="Lon_prtase_N_sf"/>
</dbReference>
<dbReference type="OrthoDB" id="8558970at2"/>
<keyword evidence="3" id="KW-1185">Reference proteome</keyword>
<reference evidence="2 3" key="1">
    <citation type="journal article" date="2013" name="Genome Announc.">
        <title>Complete genome sequence of Simiduia agarivorans SA1(T), a marine bacterium able to degrade a variety of polysaccharides.</title>
        <authorList>
            <person name="Lin S.Y."/>
            <person name="Shieh W.Y."/>
            <person name="Chen J.S."/>
            <person name="Tang S.L."/>
        </authorList>
    </citation>
    <scope>NUCLEOTIDE SEQUENCE [LARGE SCALE GENOMIC DNA]</scope>
    <source>
        <strain evidence="3">DSM 21679 / JCM 13881 / BCRC 17597 / SA1</strain>
    </source>
</reference>
<dbReference type="InterPro" id="IPR015947">
    <property type="entry name" value="PUA-like_sf"/>
</dbReference>
<gene>
    <name evidence="2" type="ordered locus">M5M_07130</name>
</gene>